<dbReference type="SUPFAM" id="SSF55729">
    <property type="entry name" value="Acyl-CoA N-acyltransferases (Nat)"/>
    <property type="match status" value="1"/>
</dbReference>
<comment type="caution">
    <text evidence="1">The sequence shown here is derived from an EMBL/GenBank/DDBJ whole genome shotgun (WGS) entry which is preliminary data.</text>
</comment>
<reference evidence="1 2" key="1">
    <citation type="submission" date="2016-10" db="EMBL/GenBank/DDBJ databases">
        <title>Evaluation of Human, Animal and Environmental Mycobacterium chelonae Isolates by Core Genome Phylogenomic Analysis, Targeted Gene Comparison, and Anti-microbial Susceptibility Patterns: A Tale of Mistaken Identities.</title>
        <authorList>
            <person name="Fogelson S.B."/>
            <person name="Camus A.C."/>
            <person name="Lorenz W."/>
            <person name="Vasireddy R."/>
            <person name="Vasireddy S."/>
            <person name="Smith T."/>
            <person name="Brown-Elliott B.A."/>
            <person name="Wallace R.J.Jr."/>
            <person name="Hasan N.A."/>
            <person name="Reischl U."/>
            <person name="Sanchez S."/>
        </authorList>
    </citation>
    <scope>NUCLEOTIDE SEQUENCE [LARGE SCALE GENOMIC DNA]</scope>
    <source>
        <strain evidence="1 2">24999</strain>
    </source>
</reference>
<evidence type="ECO:0000313" key="1">
    <source>
        <dbReference type="EMBL" id="OHU07220.1"/>
    </source>
</evidence>
<proteinExistence type="predicted"/>
<evidence type="ECO:0000313" key="2">
    <source>
        <dbReference type="Proteomes" id="UP000179636"/>
    </source>
</evidence>
<dbReference type="EMBL" id="MLHV01000003">
    <property type="protein sequence ID" value="OHU07220.1"/>
    <property type="molecule type" value="Genomic_DNA"/>
</dbReference>
<dbReference type="OrthoDB" id="9806005at2"/>
<protein>
    <submittedName>
        <fullName evidence="1">N-acetyltransferase</fullName>
    </submittedName>
</protein>
<dbReference type="PANTHER" id="PTHR41368">
    <property type="entry name" value="PROTEIN YGHO"/>
    <property type="match status" value="1"/>
</dbReference>
<dbReference type="AlphaFoldDB" id="A0A1S1KLR0"/>
<dbReference type="GO" id="GO:0016740">
    <property type="term" value="F:transferase activity"/>
    <property type="evidence" value="ECO:0007669"/>
    <property type="project" value="UniProtKB-KW"/>
</dbReference>
<dbReference type="InterPro" id="IPR039968">
    <property type="entry name" value="BcerS-like"/>
</dbReference>
<organism evidence="1 2">
    <name type="scientific">Mycobacterium syngnathidarum</name>
    <dbReference type="NCBI Taxonomy" id="1908205"/>
    <lineage>
        <taxon>Bacteria</taxon>
        <taxon>Bacillati</taxon>
        <taxon>Actinomycetota</taxon>
        <taxon>Actinomycetes</taxon>
        <taxon>Mycobacteriales</taxon>
        <taxon>Mycobacteriaceae</taxon>
        <taxon>Mycobacterium</taxon>
    </lineage>
</organism>
<sequence length="387" mass="43308">MTWESFVPSDLKTSLDVREVTSPAEARRFVDLPWHLYRGDARWRPTLRRAMRHKMDARKNPLHREVTVANFVAYQGEKPVGRVSASVDSEYVKRYGDCAFFGHFESVADEAVADALLETAENWARRRGMDKMIGPYSYSTREEVGLLAEGYDTPPTLMQPYNPPHYLQLVESAGYRKKFDSASYRWTTGSGSAVQRRLVRRADAVMDAQGATVRSVRMKDFDNELETLRVLYNDSFARHPENVPLSRAVFAGMAAEMRPLIDPRLVRIVESAGTPVGFLLMLPDVNEIAAQSGRLTPSMVARIVAKRRGRIRGVDTAVVVLIGAVETQFGAGIGRILAGEIVRASTGSGYSAVATTWVHEDNVWSNSLAAQMKTEPDKRHRVYQKAL</sequence>
<keyword evidence="1" id="KW-0808">Transferase</keyword>
<dbReference type="STRING" id="1908205.BKG60_01165"/>
<accession>A0A1S1KLR0</accession>
<dbReference type="InterPro" id="IPR016181">
    <property type="entry name" value="Acyl_CoA_acyltransferase"/>
</dbReference>
<dbReference type="CDD" id="cd04301">
    <property type="entry name" value="NAT_SF"/>
    <property type="match status" value="1"/>
</dbReference>
<accession>A0A1Q9WHP8</accession>
<gene>
    <name evidence="1" type="ORF">BKG61_05095</name>
</gene>
<dbReference type="Gene3D" id="3.40.630.30">
    <property type="match status" value="1"/>
</dbReference>
<name>A0A1S1KLR0_9MYCO</name>
<keyword evidence="2" id="KW-1185">Reference proteome</keyword>
<dbReference type="PANTHER" id="PTHR41368:SF1">
    <property type="entry name" value="PROTEIN YGHO"/>
    <property type="match status" value="1"/>
</dbReference>
<dbReference type="Proteomes" id="UP000179636">
    <property type="component" value="Unassembled WGS sequence"/>
</dbReference>